<protein>
    <submittedName>
        <fullName evidence="2">Phage integrase</fullName>
    </submittedName>
</protein>
<accession>A0AAN0RGD7</accession>
<dbReference type="AlphaFoldDB" id="A0AAN0RGD7"/>
<reference evidence="2 3" key="1">
    <citation type="journal article" date="2014" name="ISME J.">
        <title>Adaptation of an abundant Roseobacter RCA organism to pelagic systems revealed by genomic and transcriptomic analyses.</title>
        <authorList>
            <person name="Voget S."/>
            <person name="Wemheuer B."/>
            <person name="Brinkhoff T."/>
            <person name="Vollmers J."/>
            <person name="Dietrich S."/>
            <person name="Giebel H.A."/>
            <person name="Beardsley C."/>
            <person name="Sardemann C."/>
            <person name="Bakenhus I."/>
            <person name="Billerbeck S."/>
            <person name="Daniel R."/>
            <person name="Simon M."/>
        </authorList>
    </citation>
    <scope>NUCLEOTIDE SEQUENCE [LARGE SCALE GENOMIC DNA]</scope>
    <source>
        <strain evidence="2 3">RCA23</strain>
    </source>
</reference>
<organism evidence="2 3">
    <name type="scientific">Planktomarina temperata RCA23</name>
    <dbReference type="NCBI Taxonomy" id="666509"/>
    <lineage>
        <taxon>Bacteria</taxon>
        <taxon>Pseudomonadati</taxon>
        <taxon>Pseudomonadota</taxon>
        <taxon>Alphaproteobacteria</taxon>
        <taxon>Rhodobacterales</taxon>
        <taxon>Paracoccaceae</taxon>
        <taxon>Planktomarina</taxon>
    </lineage>
</organism>
<evidence type="ECO:0000313" key="3">
    <source>
        <dbReference type="Proteomes" id="UP000028680"/>
    </source>
</evidence>
<evidence type="ECO:0000313" key="2">
    <source>
        <dbReference type="EMBL" id="AII85654.1"/>
    </source>
</evidence>
<dbReference type="InterPro" id="IPR011010">
    <property type="entry name" value="DNA_brk_join_enz"/>
</dbReference>
<sequence>MAHPLARQDVMVNGAVPYIWFRNHKERIVGKKRLERIIPRVDPLLGLFADYLNRADLNRNEPIFPTYGGGRHSFANRSKKLSKHIVNMRSGFDNSQLSPYSLQHTFKDRAVVAGVPSSVTEYFMGHRTKQSSAIHERYGTGLPPQELVKWMVAIQEVTEHGHFHRESLG</sequence>
<dbReference type="GO" id="GO:0006310">
    <property type="term" value="P:DNA recombination"/>
    <property type="evidence" value="ECO:0007669"/>
    <property type="project" value="UniProtKB-KW"/>
</dbReference>
<dbReference type="KEGG" id="ptp:RCA23_c00840"/>
<keyword evidence="3" id="KW-1185">Reference proteome</keyword>
<dbReference type="GO" id="GO:0015074">
    <property type="term" value="P:DNA integration"/>
    <property type="evidence" value="ECO:0007669"/>
    <property type="project" value="InterPro"/>
</dbReference>
<dbReference type="Gene3D" id="1.10.443.10">
    <property type="entry name" value="Intergrase catalytic core"/>
    <property type="match status" value="1"/>
</dbReference>
<dbReference type="SUPFAM" id="SSF56349">
    <property type="entry name" value="DNA breaking-rejoining enzymes"/>
    <property type="match status" value="1"/>
</dbReference>
<dbReference type="Proteomes" id="UP000028680">
    <property type="component" value="Chromosome"/>
</dbReference>
<gene>
    <name evidence="2" type="ORF">RCA23_c00840</name>
</gene>
<dbReference type="InterPro" id="IPR013762">
    <property type="entry name" value="Integrase-like_cat_sf"/>
</dbReference>
<dbReference type="EMBL" id="CP003984">
    <property type="protein sequence ID" value="AII85654.1"/>
    <property type="molecule type" value="Genomic_DNA"/>
</dbReference>
<keyword evidence="1" id="KW-0233">DNA recombination</keyword>
<name>A0AAN0RGD7_9RHOB</name>
<proteinExistence type="predicted"/>
<dbReference type="GO" id="GO:0003677">
    <property type="term" value="F:DNA binding"/>
    <property type="evidence" value="ECO:0007669"/>
    <property type="project" value="InterPro"/>
</dbReference>
<evidence type="ECO:0000256" key="1">
    <source>
        <dbReference type="ARBA" id="ARBA00023172"/>
    </source>
</evidence>